<dbReference type="SUPFAM" id="SSF49899">
    <property type="entry name" value="Concanavalin A-like lectins/glucanases"/>
    <property type="match status" value="1"/>
</dbReference>
<evidence type="ECO:0000256" key="1">
    <source>
        <dbReference type="ARBA" id="ARBA00006865"/>
    </source>
</evidence>
<dbReference type="Pfam" id="PF00722">
    <property type="entry name" value="Glyco_hydro_16"/>
    <property type="match status" value="1"/>
</dbReference>
<accession>A0A8S3UC97</accession>
<dbReference type="EMBL" id="CAJPWZ010002719">
    <property type="protein sequence ID" value="CAG2243922.1"/>
    <property type="molecule type" value="Genomic_DNA"/>
</dbReference>
<protein>
    <recommendedName>
        <fullName evidence="2">GH16 domain-containing protein</fullName>
    </recommendedName>
</protein>
<dbReference type="Proteomes" id="UP000683360">
    <property type="component" value="Unassembled WGS sequence"/>
</dbReference>
<gene>
    <name evidence="3" type="ORF">MEDL_56014</name>
</gene>
<dbReference type="InterPro" id="IPR050546">
    <property type="entry name" value="Glycosyl_Hydrlase_16"/>
</dbReference>
<dbReference type="GO" id="GO:0004553">
    <property type="term" value="F:hydrolase activity, hydrolyzing O-glycosyl compounds"/>
    <property type="evidence" value="ECO:0007669"/>
    <property type="project" value="InterPro"/>
</dbReference>
<name>A0A8S3UC97_MYTED</name>
<dbReference type="PROSITE" id="PS51762">
    <property type="entry name" value="GH16_2"/>
    <property type="match status" value="1"/>
</dbReference>
<dbReference type="InterPro" id="IPR000757">
    <property type="entry name" value="Beta-glucanase-like"/>
</dbReference>
<keyword evidence="4" id="KW-1185">Reference proteome</keyword>
<organism evidence="3 4">
    <name type="scientific">Mytilus edulis</name>
    <name type="common">Blue mussel</name>
    <dbReference type="NCBI Taxonomy" id="6550"/>
    <lineage>
        <taxon>Eukaryota</taxon>
        <taxon>Metazoa</taxon>
        <taxon>Spiralia</taxon>
        <taxon>Lophotrochozoa</taxon>
        <taxon>Mollusca</taxon>
        <taxon>Bivalvia</taxon>
        <taxon>Autobranchia</taxon>
        <taxon>Pteriomorphia</taxon>
        <taxon>Mytilida</taxon>
        <taxon>Mytiloidea</taxon>
        <taxon>Mytilidae</taxon>
        <taxon>Mytilinae</taxon>
        <taxon>Mytilus</taxon>
    </lineage>
</organism>
<comment type="caution">
    <text evidence="3">The sequence shown here is derived from an EMBL/GenBank/DDBJ whole genome shotgun (WGS) entry which is preliminary data.</text>
</comment>
<reference evidence="3" key="1">
    <citation type="submission" date="2021-03" db="EMBL/GenBank/DDBJ databases">
        <authorList>
            <person name="Bekaert M."/>
        </authorList>
    </citation>
    <scope>NUCLEOTIDE SEQUENCE</scope>
</reference>
<dbReference type="PANTHER" id="PTHR10963">
    <property type="entry name" value="GLYCOSYL HYDROLASE-RELATED"/>
    <property type="match status" value="1"/>
</dbReference>
<dbReference type="Gene3D" id="2.60.120.200">
    <property type="match status" value="1"/>
</dbReference>
<sequence>MLPKWSSYGRWPASGEMDIVEARGNMNYKDSNGVTKAVDSIQSSLHFGPSPQHDKTAKATVEKILTSSTFADNFHKFSIEWDDKHISFSVDGVEILKSEPSQGGFWEMGELNSTGLTNPWHANVGGSTMTPFDQEFYLVLDVAVGGTTFFSDPWMNMPYPKPWRDASDFAVRDFWQARHLWHPTWSPQINNGENAALQINYIKVWKMK</sequence>
<dbReference type="PANTHER" id="PTHR10963:SF55">
    <property type="entry name" value="GLYCOSIDE HYDROLASE FAMILY 16 PROTEIN"/>
    <property type="match status" value="1"/>
</dbReference>
<dbReference type="OrthoDB" id="6053070at2759"/>
<evidence type="ECO:0000313" key="3">
    <source>
        <dbReference type="EMBL" id="CAG2243922.1"/>
    </source>
</evidence>
<dbReference type="GO" id="GO:0005975">
    <property type="term" value="P:carbohydrate metabolic process"/>
    <property type="evidence" value="ECO:0007669"/>
    <property type="project" value="InterPro"/>
</dbReference>
<dbReference type="AlphaFoldDB" id="A0A8S3UC97"/>
<comment type="similarity">
    <text evidence="1">Belongs to the glycosyl hydrolase 16 family.</text>
</comment>
<evidence type="ECO:0000259" key="2">
    <source>
        <dbReference type="PROSITE" id="PS51762"/>
    </source>
</evidence>
<evidence type="ECO:0000313" key="4">
    <source>
        <dbReference type="Proteomes" id="UP000683360"/>
    </source>
</evidence>
<proteinExistence type="inferred from homology"/>
<dbReference type="InterPro" id="IPR013320">
    <property type="entry name" value="ConA-like_dom_sf"/>
</dbReference>
<feature type="domain" description="GH16" evidence="2">
    <location>
        <begin position="1"/>
        <end position="208"/>
    </location>
</feature>